<feature type="non-terminal residue" evidence="1">
    <location>
        <position position="113"/>
    </location>
</feature>
<dbReference type="AlphaFoldDB" id="A0A0S7ER34"/>
<evidence type="ECO:0000313" key="1">
    <source>
        <dbReference type="EMBL" id="JAO05298.1"/>
    </source>
</evidence>
<protein>
    <submittedName>
        <fullName evidence="1">PPUP9096</fullName>
    </submittedName>
</protein>
<feature type="non-terminal residue" evidence="1">
    <location>
        <position position="1"/>
    </location>
</feature>
<name>A0A0S7ER34_9TELE</name>
<dbReference type="EMBL" id="GBYX01476379">
    <property type="protein sequence ID" value="JAO05298.1"/>
    <property type="molecule type" value="Transcribed_RNA"/>
</dbReference>
<organism evidence="1">
    <name type="scientific">Poeciliopsis prolifica</name>
    <name type="common">blackstripe livebearer</name>
    <dbReference type="NCBI Taxonomy" id="188132"/>
    <lineage>
        <taxon>Eukaryota</taxon>
        <taxon>Metazoa</taxon>
        <taxon>Chordata</taxon>
        <taxon>Craniata</taxon>
        <taxon>Vertebrata</taxon>
        <taxon>Euteleostomi</taxon>
        <taxon>Actinopterygii</taxon>
        <taxon>Neopterygii</taxon>
        <taxon>Teleostei</taxon>
        <taxon>Neoteleostei</taxon>
        <taxon>Acanthomorphata</taxon>
        <taxon>Ovalentaria</taxon>
        <taxon>Atherinomorphae</taxon>
        <taxon>Cyprinodontiformes</taxon>
        <taxon>Poeciliidae</taxon>
        <taxon>Poeciliinae</taxon>
        <taxon>Poeciliopsis</taxon>
    </lineage>
</organism>
<sequence>PTYSTSAPTTTAAPTITTFAPTTTISTTISKPTLMPSTQNQTTAIQTIPATEANTTTEPPAPVFHVGVVVFEPFDEDLKDEKSPKFKNLAQRITAVFDMLYKEAFGALFIRSY</sequence>
<proteinExistence type="predicted"/>
<reference evidence="1" key="1">
    <citation type="submission" date="2014-12" db="EMBL/GenBank/DDBJ databases">
        <title>Parallel Evolution in Life History Adaptation Evident in the Tissue-Specific Poeciliopsis prolifica transcriptome.</title>
        <authorList>
            <person name="Jue N.K."/>
            <person name="Foley R.J."/>
            <person name="Obergfell C."/>
            <person name="Reznick D.N."/>
            <person name="O'Neill R.J."/>
            <person name="O'Neill M.J."/>
        </authorList>
    </citation>
    <scope>NUCLEOTIDE SEQUENCE</scope>
</reference>
<gene>
    <name evidence="1" type="primary">PPUP9096</name>
</gene>
<accession>A0A0S7ER34</accession>